<evidence type="ECO:0000313" key="2">
    <source>
        <dbReference type="Proteomes" id="UP000054241"/>
    </source>
</evidence>
<dbReference type="EMBL" id="LMWL01000084">
    <property type="protein sequence ID" value="KUM91078.1"/>
    <property type="molecule type" value="Genomic_DNA"/>
</dbReference>
<sequence length="198" mass="20995">MLFQPHAPATVEAVLEQWGRAVLKPRWGCFGQGVLLIDDFSTLRDVAGYLAGTTPAAADGTMLLERRYDNDPADWRSVTLVNGTVLYGYRKRPSRWAEFGRGAVKVYDGAGAGGEADLCEVPPAHAKQAMRAQQALGSEIIGFDMILPDGARVIVDENTFPGLYPDLIAEAGGDLAEAVSGLIAQAVDTLRGPPGPAA</sequence>
<accession>A0A101ND90</accession>
<dbReference type="AlphaFoldDB" id="A0A101ND90"/>
<keyword evidence="2" id="KW-1185">Reference proteome</keyword>
<evidence type="ECO:0000313" key="1">
    <source>
        <dbReference type="EMBL" id="KUM91078.1"/>
    </source>
</evidence>
<dbReference type="Proteomes" id="UP000054241">
    <property type="component" value="Unassembled WGS sequence"/>
</dbReference>
<evidence type="ECO:0008006" key="3">
    <source>
        <dbReference type="Google" id="ProtNLM"/>
    </source>
</evidence>
<protein>
    <recommendedName>
        <fullName evidence="3">ATP-grasp domain-containing protein</fullName>
    </recommendedName>
</protein>
<dbReference type="STRING" id="67285.AQI88_38495"/>
<organism evidence="1 2">
    <name type="scientific">Streptomyces cellostaticus</name>
    <dbReference type="NCBI Taxonomy" id="67285"/>
    <lineage>
        <taxon>Bacteria</taxon>
        <taxon>Bacillati</taxon>
        <taxon>Actinomycetota</taxon>
        <taxon>Actinomycetes</taxon>
        <taxon>Kitasatosporales</taxon>
        <taxon>Streptomycetaceae</taxon>
        <taxon>Streptomyces</taxon>
    </lineage>
</organism>
<dbReference type="Gene3D" id="3.30.470.20">
    <property type="entry name" value="ATP-grasp fold, B domain"/>
    <property type="match status" value="1"/>
</dbReference>
<name>A0A101ND90_9ACTN</name>
<dbReference type="SUPFAM" id="SSF56059">
    <property type="entry name" value="Glutathione synthetase ATP-binding domain-like"/>
    <property type="match status" value="1"/>
</dbReference>
<comment type="caution">
    <text evidence="1">The sequence shown here is derived from an EMBL/GenBank/DDBJ whole genome shotgun (WGS) entry which is preliminary data.</text>
</comment>
<gene>
    <name evidence="1" type="ORF">AQI88_38495</name>
</gene>
<proteinExistence type="predicted"/>
<reference evidence="1 2" key="1">
    <citation type="submission" date="2015-10" db="EMBL/GenBank/DDBJ databases">
        <title>Draft genome sequence of Streptomyces cellostaticus DSM 40189, type strain for the species Streptomyces cellostaticus.</title>
        <authorList>
            <person name="Ruckert C."/>
            <person name="Winkler A."/>
            <person name="Kalinowski J."/>
            <person name="Kampfer P."/>
            <person name="Glaeser S."/>
        </authorList>
    </citation>
    <scope>NUCLEOTIDE SEQUENCE [LARGE SCALE GENOMIC DNA]</scope>
    <source>
        <strain evidence="1 2">DSM 40189</strain>
    </source>
</reference>